<name>A0A6C7E9R9_ILUCY</name>
<dbReference type="Proteomes" id="UP000011863">
    <property type="component" value="Chromosome"/>
</dbReference>
<dbReference type="PRINTS" id="PR00081">
    <property type="entry name" value="GDHRDH"/>
</dbReference>
<dbReference type="FunFam" id="3.40.50.720:FF:000446">
    <property type="entry name" value="Short chain dehydrogenase"/>
    <property type="match status" value="1"/>
</dbReference>
<evidence type="ECO:0000256" key="3">
    <source>
        <dbReference type="RuleBase" id="RU000363"/>
    </source>
</evidence>
<dbReference type="NCBIfam" id="NF005861">
    <property type="entry name" value="PRK07791.1"/>
    <property type="match status" value="1"/>
</dbReference>
<dbReference type="Pfam" id="PF00106">
    <property type="entry name" value="adh_short"/>
    <property type="match status" value="1"/>
</dbReference>
<evidence type="ECO:0000313" key="7">
    <source>
        <dbReference type="Proteomes" id="UP000011863"/>
    </source>
</evidence>
<reference evidence="6 7" key="1">
    <citation type="journal article" date="2013" name="Int. J. Syst. Evol. Microbiol.">
        <title>Ilumatobacter nonamiense sp. nov. and Ilumatobacter coccineum sp. nov., isolated from seashore sand.</title>
        <authorList>
            <person name="Matsumoto A."/>
            <person name="Kasai H."/>
            <person name="Matsuo Y."/>
            <person name="Shizuri Y."/>
            <person name="Ichikawa N."/>
            <person name="Fujita N."/>
            <person name="Omura S."/>
            <person name="Takahashi Y."/>
        </authorList>
    </citation>
    <scope>NUCLEOTIDE SEQUENCE [LARGE SCALE GENOMIC DNA]</scope>
    <source>
        <strain evidence="7">NBRC 103263 / KCTC 29153 / YM16-304</strain>
    </source>
</reference>
<dbReference type="AlphaFoldDB" id="A0A6C7E9R9"/>
<dbReference type="SUPFAM" id="SSF51735">
    <property type="entry name" value="NAD(P)-binding Rossmann-fold domains"/>
    <property type="match status" value="1"/>
</dbReference>
<dbReference type="InterPro" id="IPR051687">
    <property type="entry name" value="Peroxisomal_Beta-Oxidation"/>
</dbReference>
<feature type="region of interest" description="Disordered" evidence="4">
    <location>
        <begin position="290"/>
        <end position="309"/>
    </location>
</feature>
<dbReference type="PRINTS" id="PR00080">
    <property type="entry name" value="SDRFAMILY"/>
</dbReference>
<dbReference type="SMART" id="SM00822">
    <property type="entry name" value="PKS_KR"/>
    <property type="match status" value="1"/>
</dbReference>
<feature type="domain" description="Ketoreductase" evidence="5">
    <location>
        <begin position="8"/>
        <end position="210"/>
    </location>
</feature>
<organism evidence="6 7">
    <name type="scientific">Ilumatobacter coccineus (strain NBRC 103263 / KCTC 29153 / YM16-304)</name>
    <dbReference type="NCBI Taxonomy" id="1313172"/>
    <lineage>
        <taxon>Bacteria</taxon>
        <taxon>Bacillati</taxon>
        <taxon>Actinomycetota</taxon>
        <taxon>Acidimicrobiia</taxon>
        <taxon>Acidimicrobiales</taxon>
        <taxon>Ilumatobacteraceae</taxon>
        <taxon>Ilumatobacter</taxon>
    </lineage>
</organism>
<dbReference type="InterPro" id="IPR020904">
    <property type="entry name" value="Sc_DH/Rdtase_CS"/>
</dbReference>
<keyword evidence="7" id="KW-1185">Reference proteome</keyword>
<proteinExistence type="inferred from homology"/>
<evidence type="ECO:0000313" key="6">
    <source>
        <dbReference type="EMBL" id="BAN01895.1"/>
    </source>
</evidence>
<gene>
    <name evidence="6" type="ORF">YM304_15810</name>
</gene>
<evidence type="ECO:0000256" key="1">
    <source>
        <dbReference type="ARBA" id="ARBA00006484"/>
    </source>
</evidence>
<dbReference type="PROSITE" id="PS00061">
    <property type="entry name" value="ADH_SHORT"/>
    <property type="match status" value="1"/>
</dbReference>
<dbReference type="RefSeq" id="WP_015441142.1">
    <property type="nucleotide sequence ID" value="NC_020520.1"/>
</dbReference>
<dbReference type="EMBL" id="AP012057">
    <property type="protein sequence ID" value="BAN01895.1"/>
    <property type="molecule type" value="Genomic_DNA"/>
</dbReference>
<evidence type="ECO:0000256" key="4">
    <source>
        <dbReference type="SAM" id="MobiDB-lite"/>
    </source>
</evidence>
<keyword evidence="2" id="KW-0560">Oxidoreductase</keyword>
<dbReference type="InterPro" id="IPR057326">
    <property type="entry name" value="KR_dom"/>
</dbReference>
<dbReference type="InterPro" id="IPR002347">
    <property type="entry name" value="SDR_fam"/>
</dbReference>
<comment type="similarity">
    <text evidence="1 3">Belongs to the short-chain dehydrogenases/reductases (SDR) family.</text>
</comment>
<protein>
    <submittedName>
        <fullName evidence="6">Putative oxidoreductase</fullName>
    </submittedName>
</protein>
<dbReference type="KEGG" id="aym:YM304_15810"/>
<evidence type="ECO:0000256" key="2">
    <source>
        <dbReference type="ARBA" id="ARBA00023002"/>
    </source>
</evidence>
<dbReference type="PANTHER" id="PTHR45024:SF2">
    <property type="entry name" value="SCP2 DOMAIN-CONTAINING PROTEIN"/>
    <property type="match status" value="1"/>
</dbReference>
<accession>A0A6C7E9R9</accession>
<dbReference type="GO" id="GO:0016491">
    <property type="term" value="F:oxidoreductase activity"/>
    <property type="evidence" value="ECO:0007669"/>
    <property type="project" value="UniProtKB-KW"/>
</dbReference>
<dbReference type="PANTHER" id="PTHR45024">
    <property type="entry name" value="DEHYDROGENASES, SHORT CHAIN"/>
    <property type="match status" value="1"/>
</dbReference>
<dbReference type="Gene3D" id="3.40.50.720">
    <property type="entry name" value="NAD(P)-binding Rossmann-like Domain"/>
    <property type="match status" value="1"/>
</dbReference>
<dbReference type="OrthoDB" id="9808187at2"/>
<dbReference type="InterPro" id="IPR036291">
    <property type="entry name" value="NAD(P)-bd_dom_sf"/>
</dbReference>
<evidence type="ECO:0000259" key="5">
    <source>
        <dbReference type="SMART" id="SM00822"/>
    </source>
</evidence>
<sequence length="309" mass="31938">MTGLCEGRVVIVTGAGRGIGREHALSLARHGAKVVVNDLGGAVDGSGGDLSPAGQVVAEITEMGGEAVANGESVSDWEGAKRMVDQAIDTWGRLDGLVNNAGILRDRMLANMSEEEWDAVIDVHLKGTFAPARHAAAYWREQSKAGKEVSGRIVNTTSVSGIYGNIGQTNYGAAKAGIASFTNIAALELARYGVTVNAVAPVALTRMTEGLGPAPETDEDREAQAPRWIAPIVTWLCSEEAAGVTGRVFEASGRFLAVAEPWVRGPSIDPIDDPTLLGAAVEGLLAEARGNTGMNGVTGGPPQNLLGGS</sequence>